<feature type="transmembrane region" description="Helical" evidence="1">
    <location>
        <begin position="343"/>
        <end position="360"/>
    </location>
</feature>
<sequence length="381" mass="44197">MKPWFVWNSPIILYILVVLFILTRLIFVRSINKKYCFLLILCFIVYTVVDVPHINDVKRFVEYIFRHLICVSLVILFLSEERASLIKIFINLYAGVLLLSLIIYFIVILGVPVYSYEVPISDPYYSWGFRNCLFLILPMPSLPYYRFQSIFLEPGHVGMISSLILYTIRYNIKSWQGIIILLSSLLSMSLASYMLLFLGMIIYKLSLGNFFKTITLFLMIIMTCTLIYSFLPNSYFSQAILLRLEYDKDKGFIGNNRTTEGFEYYYDNKFYKTESVLWGIGSDLGDISDKGGNSSYKVFIVQHGILGLVLLALFFVTIALYSKSPFIKGLLLLYAASFWQRPYALWEVELFLFISIALLVKQNETYNLCAKYPIATFCVNS</sequence>
<keyword evidence="1" id="KW-1133">Transmembrane helix</keyword>
<dbReference type="RefSeq" id="WP_138345402.1">
    <property type="nucleotide sequence ID" value="NZ_CP084680.1"/>
</dbReference>
<feature type="transmembrane region" description="Helical" evidence="1">
    <location>
        <begin position="35"/>
        <end position="54"/>
    </location>
</feature>
<comment type="caution">
    <text evidence="2">The sequence shown here is derived from an EMBL/GenBank/DDBJ whole genome shotgun (WGS) entry which is preliminary data.</text>
</comment>
<gene>
    <name evidence="2" type="ORF">ABHZ06_11235</name>
</gene>
<name>A0ABV0HX18_9BACE</name>
<feature type="transmembrane region" description="Helical" evidence="1">
    <location>
        <begin position="90"/>
        <end position="115"/>
    </location>
</feature>
<keyword evidence="3" id="KW-1185">Reference proteome</keyword>
<dbReference type="Proteomes" id="UP001491715">
    <property type="component" value="Unassembled WGS sequence"/>
</dbReference>
<evidence type="ECO:0000313" key="2">
    <source>
        <dbReference type="EMBL" id="MEO4938435.1"/>
    </source>
</evidence>
<organism evidence="2 3">
    <name type="scientific">Bacteroides humanifaecis</name>
    <dbReference type="NCBI Taxonomy" id="2792859"/>
    <lineage>
        <taxon>Bacteria</taxon>
        <taxon>Pseudomonadati</taxon>
        <taxon>Bacteroidota</taxon>
        <taxon>Bacteroidia</taxon>
        <taxon>Bacteroidales</taxon>
        <taxon>Bacteroidaceae</taxon>
        <taxon>Bacteroides</taxon>
    </lineage>
</organism>
<keyword evidence="1" id="KW-0812">Transmembrane</keyword>
<proteinExistence type="predicted"/>
<protein>
    <recommendedName>
        <fullName evidence="4">O-antigen ligase domain-containing protein</fullName>
    </recommendedName>
</protein>
<keyword evidence="1" id="KW-0472">Membrane</keyword>
<evidence type="ECO:0008006" key="4">
    <source>
        <dbReference type="Google" id="ProtNLM"/>
    </source>
</evidence>
<feature type="transmembrane region" description="Helical" evidence="1">
    <location>
        <begin position="210"/>
        <end position="231"/>
    </location>
</feature>
<evidence type="ECO:0000313" key="3">
    <source>
        <dbReference type="Proteomes" id="UP001491715"/>
    </source>
</evidence>
<feature type="transmembrane region" description="Helical" evidence="1">
    <location>
        <begin position="60"/>
        <end position="78"/>
    </location>
</feature>
<feature type="transmembrane region" description="Helical" evidence="1">
    <location>
        <begin position="178"/>
        <end position="203"/>
    </location>
</feature>
<evidence type="ECO:0000256" key="1">
    <source>
        <dbReference type="SAM" id="Phobius"/>
    </source>
</evidence>
<reference evidence="2 3" key="1">
    <citation type="submission" date="2024-05" db="EMBL/GenBank/DDBJ databases">
        <title>Human gut microbiome strain richness.</title>
        <authorList>
            <person name="Chen-Liaw A."/>
        </authorList>
    </citation>
    <scope>NUCLEOTIDE SEQUENCE [LARGE SCALE GENOMIC DNA]</scope>
    <source>
        <strain evidence="2 3">1001271st1_B1_1001271B_150615</strain>
    </source>
</reference>
<dbReference type="EMBL" id="JBDQBE010000011">
    <property type="protein sequence ID" value="MEO4938435.1"/>
    <property type="molecule type" value="Genomic_DNA"/>
</dbReference>
<accession>A0ABV0HX18</accession>
<feature type="transmembrane region" description="Helical" evidence="1">
    <location>
        <begin position="6"/>
        <end position="28"/>
    </location>
</feature>
<feature type="transmembrane region" description="Helical" evidence="1">
    <location>
        <begin position="300"/>
        <end position="322"/>
    </location>
</feature>